<accession>A0A9D4Z764</accession>
<dbReference type="OrthoDB" id="1918650at2759"/>
<feature type="compositionally biased region" description="Low complexity" evidence="1">
    <location>
        <begin position="35"/>
        <end position="51"/>
    </location>
</feature>
<evidence type="ECO:0000256" key="1">
    <source>
        <dbReference type="SAM" id="MobiDB-lite"/>
    </source>
</evidence>
<feature type="compositionally biased region" description="Basic and acidic residues" evidence="1">
    <location>
        <begin position="756"/>
        <end position="768"/>
    </location>
</feature>
<feature type="region of interest" description="Disordered" evidence="1">
    <location>
        <begin position="1"/>
        <end position="71"/>
    </location>
</feature>
<feature type="compositionally biased region" description="Polar residues" evidence="1">
    <location>
        <begin position="1"/>
        <end position="26"/>
    </location>
</feature>
<feature type="region of interest" description="Disordered" evidence="1">
    <location>
        <begin position="756"/>
        <end position="785"/>
    </location>
</feature>
<feature type="compositionally biased region" description="Polar residues" evidence="1">
    <location>
        <begin position="385"/>
        <end position="399"/>
    </location>
</feature>
<dbReference type="AlphaFoldDB" id="A0A9D4Z764"/>
<feature type="compositionally biased region" description="Polar residues" evidence="1">
    <location>
        <begin position="170"/>
        <end position="182"/>
    </location>
</feature>
<protein>
    <submittedName>
        <fullName evidence="2">Uncharacterized protein</fullName>
    </submittedName>
</protein>
<feature type="region of interest" description="Disordered" evidence="1">
    <location>
        <begin position="378"/>
        <end position="405"/>
    </location>
</feature>
<proteinExistence type="predicted"/>
<dbReference type="PANTHER" id="PTHR36034:SF2">
    <property type="entry name" value="EXPRESSED PROTEIN"/>
    <property type="match status" value="1"/>
</dbReference>
<sequence>MNFLRQSFSSISEPNSNPPQQHFTATHSERDRDASLQAAAAALPPAHAAQPTSSFDSDGEDGRAAPIPSASAVDSLRTRNRIAIEGHMDVPKDGGGILIPSRQLPTSWHVHADMNSILSMGRDFVFPGECVSIVVYVSSHDLSMPQIISPFRVAAMLEKVNLKEKESTEKGSLSVSGDSSEASLDEDKEQLAAGKVALSSLKDRSSAAEKVLMIEEHKNRSAALLHMFQNCHFFTRLVGAEEQVSKGEKFFGQSAEELDDGTVSTSSSEHKKLAEVAEPVPIVLEGADFDPRYAGGVARNARCYSFDNGDIAVVLQISVATDLKGEVVLEVLQFQQPGQVGTVSHHGNQMERTQAHQGFSNSSDQLLQWLLPLDNPPSPPLSGVAATSTSFVNSSPQRPSLTGSSGSSLFSFANIRTYSSGSSSHSAQLSSMATSQLTSTYGLEEWDRPASQRSAKGHSMGKEGLLSFRGAQLEPQRFSVHFGLEGLYVPGWRWRRKLDIVEPVAIESYIADCNTKDLICVTVENIVPNHFPEISVVIDSISIVCQTPRSSSIASAVPLACVEVGEDHKLPGLSLRPGEQHSFILKPSNSSSRPSAKDKVKAASISSLHDVQPSTTSFQGSVKQKGKDHGLGSFQDAGNYVVVVSCRCSHTESRLHFKHPIKWQPRTPRDLLLSVSLESVSKPELSTTGSLPTFVPKVVTIQATNLTSDSLHLTLLAPSSKYSGSSLPLPAANISGLPRISSFMSFHEKKEWPIAKNKENVLDQDKGNSEVSPSGRPSSLQRSLSLPPAKPIESIMGITPRVVKERAISAADIAAENSSARTHLWLQSIIPLGYVPPQSTTAIRCELLPLTDGIITLDTLHISTKDRDVYYPEQALQIHSTSSIGIGIP</sequence>
<evidence type="ECO:0000313" key="3">
    <source>
        <dbReference type="Proteomes" id="UP000886520"/>
    </source>
</evidence>
<feature type="region of interest" description="Disordered" evidence="1">
    <location>
        <begin position="584"/>
        <end position="606"/>
    </location>
</feature>
<comment type="caution">
    <text evidence="2">The sequence shown here is derived from an EMBL/GenBank/DDBJ whole genome shotgun (WGS) entry which is preliminary data.</text>
</comment>
<evidence type="ECO:0000313" key="2">
    <source>
        <dbReference type="EMBL" id="KAI5064868.1"/>
    </source>
</evidence>
<gene>
    <name evidence="2" type="ORF">GOP47_0019563</name>
</gene>
<organism evidence="2 3">
    <name type="scientific">Adiantum capillus-veneris</name>
    <name type="common">Maidenhair fern</name>
    <dbReference type="NCBI Taxonomy" id="13818"/>
    <lineage>
        <taxon>Eukaryota</taxon>
        <taxon>Viridiplantae</taxon>
        <taxon>Streptophyta</taxon>
        <taxon>Embryophyta</taxon>
        <taxon>Tracheophyta</taxon>
        <taxon>Polypodiopsida</taxon>
        <taxon>Polypodiidae</taxon>
        <taxon>Polypodiales</taxon>
        <taxon>Pteridineae</taxon>
        <taxon>Pteridaceae</taxon>
        <taxon>Vittarioideae</taxon>
        <taxon>Adiantum</taxon>
    </lineage>
</organism>
<feature type="region of interest" description="Disordered" evidence="1">
    <location>
        <begin position="167"/>
        <end position="186"/>
    </location>
</feature>
<reference evidence="2" key="1">
    <citation type="submission" date="2021-01" db="EMBL/GenBank/DDBJ databases">
        <title>Adiantum capillus-veneris genome.</title>
        <authorList>
            <person name="Fang Y."/>
            <person name="Liao Q."/>
        </authorList>
    </citation>
    <scope>NUCLEOTIDE SEQUENCE</scope>
    <source>
        <strain evidence="2">H3</strain>
        <tissue evidence="2">Leaf</tissue>
    </source>
</reference>
<name>A0A9D4Z764_ADICA</name>
<keyword evidence="3" id="KW-1185">Reference proteome</keyword>
<dbReference type="Proteomes" id="UP000886520">
    <property type="component" value="Chromosome 19"/>
</dbReference>
<dbReference type="PANTHER" id="PTHR36034">
    <property type="entry name" value="EXPRESSED PROTEIN"/>
    <property type="match status" value="1"/>
</dbReference>
<feature type="compositionally biased region" description="Low complexity" evidence="1">
    <location>
        <begin position="772"/>
        <end position="785"/>
    </location>
</feature>
<dbReference type="EMBL" id="JABFUD020000019">
    <property type="protein sequence ID" value="KAI5064868.1"/>
    <property type="molecule type" value="Genomic_DNA"/>
</dbReference>